<dbReference type="PANTHER" id="PTHR35126:SF1">
    <property type="entry name" value="DUF3067 DOMAIN-CONTAINING PROTEIN"/>
    <property type="match status" value="1"/>
</dbReference>
<dbReference type="EMBL" id="MU070406">
    <property type="protein sequence ID" value="KAF5827885.1"/>
    <property type="molecule type" value="Genomic_DNA"/>
</dbReference>
<feature type="compositionally biased region" description="Basic and acidic residues" evidence="1">
    <location>
        <begin position="107"/>
        <end position="118"/>
    </location>
</feature>
<dbReference type="PANTHER" id="PTHR35126">
    <property type="entry name" value="SLR0598 PROTEIN"/>
    <property type="match status" value="1"/>
</dbReference>
<evidence type="ECO:0000313" key="3">
    <source>
        <dbReference type="Proteomes" id="UP000815325"/>
    </source>
</evidence>
<feature type="compositionally biased region" description="Polar residues" evidence="1">
    <location>
        <begin position="1"/>
        <end position="21"/>
    </location>
</feature>
<sequence>MHTPLHTSLSNVNSHVANGSSYPHAVAPRSQARPAVFTGTRRSRCPSVRTAALPEWLRKTFDFGSWAPKSARIWRLQEYEVPDPVQEPQQESEVDKTIEELQIRASEMAKQEKEEKDSTSPAYASRSQDSLSSKEDSPEPTKTFEEADDSELAKALRARVEAISSGDEEDNAPANVPPIQGELAAVAGGAIEEDEEEVDPLTGEEMRELIWAKYGKAYDVSFARRDVPGKAFVCLNIMWQHLEQRSFKMTEAQYIDKVDSVAYMVNVLGQTEKVRGFLSASARSERGEPIVVSASYARAFMPTVHRYALSPPPFLLGRAGDVGNVYVNVAVAKFEESQMVPGWSCGLILG</sequence>
<feature type="region of interest" description="Disordered" evidence="1">
    <location>
        <begin position="1"/>
        <end position="39"/>
    </location>
</feature>
<dbReference type="InterPro" id="IPR021420">
    <property type="entry name" value="DUF3067"/>
</dbReference>
<gene>
    <name evidence="2" type="ORF">DUNSADRAFT_18588</name>
</gene>
<protein>
    <submittedName>
        <fullName evidence="2">Uncharacterized protein</fullName>
    </submittedName>
</protein>
<dbReference type="Pfam" id="PF11267">
    <property type="entry name" value="DUF3067"/>
    <property type="match status" value="1"/>
</dbReference>
<evidence type="ECO:0000256" key="1">
    <source>
        <dbReference type="SAM" id="MobiDB-lite"/>
    </source>
</evidence>
<dbReference type="Proteomes" id="UP000815325">
    <property type="component" value="Unassembled WGS sequence"/>
</dbReference>
<feature type="compositionally biased region" description="Polar residues" evidence="1">
    <location>
        <begin position="119"/>
        <end position="131"/>
    </location>
</feature>
<feature type="region of interest" description="Disordered" evidence="1">
    <location>
        <begin position="107"/>
        <end position="151"/>
    </location>
</feature>
<feature type="compositionally biased region" description="Basic and acidic residues" evidence="1">
    <location>
        <begin position="132"/>
        <end position="151"/>
    </location>
</feature>
<keyword evidence="3" id="KW-1185">Reference proteome</keyword>
<accession>A0ABQ7FZV9</accession>
<comment type="caution">
    <text evidence="2">The sequence shown here is derived from an EMBL/GenBank/DDBJ whole genome shotgun (WGS) entry which is preliminary data.</text>
</comment>
<name>A0ABQ7FZV9_DUNSA</name>
<dbReference type="Gene3D" id="3.30.428.40">
    <property type="entry name" value="Protein of unknown function DUF3067"/>
    <property type="match status" value="1"/>
</dbReference>
<proteinExistence type="predicted"/>
<organism evidence="2 3">
    <name type="scientific">Dunaliella salina</name>
    <name type="common">Green alga</name>
    <name type="synonym">Protococcus salinus</name>
    <dbReference type="NCBI Taxonomy" id="3046"/>
    <lineage>
        <taxon>Eukaryota</taxon>
        <taxon>Viridiplantae</taxon>
        <taxon>Chlorophyta</taxon>
        <taxon>core chlorophytes</taxon>
        <taxon>Chlorophyceae</taxon>
        <taxon>CS clade</taxon>
        <taxon>Chlamydomonadales</taxon>
        <taxon>Dunaliellaceae</taxon>
        <taxon>Dunaliella</taxon>
    </lineage>
</organism>
<evidence type="ECO:0000313" key="2">
    <source>
        <dbReference type="EMBL" id="KAF5827885.1"/>
    </source>
</evidence>
<reference evidence="2" key="1">
    <citation type="submission" date="2017-08" db="EMBL/GenBank/DDBJ databases">
        <authorList>
            <person name="Polle J.E."/>
            <person name="Barry K."/>
            <person name="Cushman J."/>
            <person name="Schmutz J."/>
            <person name="Tran D."/>
            <person name="Hathwaick L.T."/>
            <person name="Yim W.C."/>
            <person name="Jenkins J."/>
            <person name="Mckie-Krisberg Z.M."/>
            <person name="Prochnik S."/>
            <person name="Lindquist E."/>
            <person name="Dockter R.B."/>
            <person name="Adam C."/>
            <person name="Molina H."/>
            <person name="Bunkerborg J."/>
            <person name="Jin E."/>
            <person name="Buchheim M."/>
            <person name="Magnuson J."/>
        </authorList>
    </citation>
    <scope>NUCLEOTIDE SEQUENCE</scope>
    <source>
        <strain evidence="2">CCAP 19/18</strain>
    </source>
</reference>